<proteinExistence type="predicted"/>
<dbReference type="SUPFAM" id="SSF47336">
    <property type="entry name" value="ACP-like"/>
    <property type="match status" value="1"/>
</dbReference>
<accession>A0A937JSG0</accession>
<dbReference type="Gene3D" id="1.10.1200.10">
    <property type="entry name" value="ACP-like"/>
    <property type="match status" value="1"/>
</dbReference>
<dbReference type="InterPro" id="IPR009081">
    <property type="entry name" value="PP-bd_ACP"/>
</dbReference>
<dbReference type="EMBL" id="JAERRK010000033">
    <property type="protein sequence ID" value="MBL1087431.1"/>
    <property type="molecule type" value="Genomic_DNA"/>
</dbReference>
<organism evidence="2 3">
    <name type="scientific">Streptomyces actinomycinicus</name>
    <dbReference type="NCBI Taxonomy" id="1695166"/>
    <lineage>
        <taxon>Bacteria</taxon>
        <taxon>Bacillati</taxon>
        <taxon>Actinomycetota</taxon>
        <taxon>Actinomycetes</taxon>
        <taxon>Kitasatosporales</taxon>
        <taxon>Streptomycetaceae</taxon>
        <taxon>Streptomyces</taxon>
    </lineage>
</organism>
<comment type="caution">
    <text evidence="2">The sequence shown here is derived from an EMBL/GenBank/DDBJ whole genome shotgun (WGS) entry which is preliminary data.</text>
</comment>
<dbReference type="InterPro" id="IPR036736">
    <property type="entry name" value="ACP-like_sf"/>
</dbReference>
<evidence type="ECO:0000313" key="2">
    <source>
        <dbReference type="EMBL" id="MBL1087431.1"/>
    </source>
</evidence>
<dbReference type="Pfam" id="PF00550">
    <property type="entry name" value="PP-binding"/>
    <property type="match status" value="1"/>
</dbReference>
<feature type="domain" description="Carrier" evidence="1">
    <location>
        <begin position="9"/>
        <end position="87"/>
    </location>
</feature>
<dbReference type="AlphaFoldDB" id="A0A937JSG0"/>
<dbReference type="PROSITE" id="PS50075">
    <property type="entry name" value="CARRIER"/>
    <property type="match status" value="1"/>
</dbReference>
<reference evidence="2" key="1">
    <citation type="submission" date="2021-01" db="EMBL/GenBank/DDBJ databases">
        <title>WGS of actinomycetes isolated from Thailand.</title>
        <authorList>
            <person name="Thawai C."/>
        </authorList>
    </citation>
    <scope>NUCLEOTIDE SEQUENCE</scope>
    <source>
        <strain evidence="2">RCU-197</strain>
    </source>
</reference>
<evidence type="ECO:0000313" key="3">
    <source>
        <dbReference type="Proteomes" id="UP000661858"/>
    </source>
</evidence>
<protein>
    <submittedName>
        <fullName evidence="2">Acyl carrier protein</fullName>
    </submittedName>
</protein>
<gene>
    <name evidence="2" type="ORF">JK359_36700</name>
</gene>
<sequence>MTMSSRADSASAAGGYGIVQAWRAVRAVPEIGPSSDKESFFEAGRNFILLVVLQRELAREFGVRFPMCELAEHPTVAGLLALHGASAAQTPQRAAAVEFSPSARGSAPLSHAQERLWLAEQFGSGHHDGTMGAQRVVRVDGDQGTRGCVPADRLRQYGGRLGELLVGADAFTDGGSTRGVRSACSCTRSQMVHAMLASAQRTGAVAVLGAGTTIVTNSAMSRAIRRFTGWCAGRRPPR</sequence>
<dbReference type="RefSeq" id="WP_201843975.1">
    <property type="nucleotide sequence ID" value="NZ_JAERRK010000033.1"/>
</dbReference>
<dbReference type="Proteomes" id="UP000661858">
    <property type="component" value="Unassembled WGS sequence"/>
</dbReference>
<keyword evidence="3" id="KW-1185">Reference proteome</keyword>
<evidence type="ECO:0000259" key="1">
    <source>
        <dbReference type="PROSITE" id="PS50075"/>
    </source>
</evidence>
<name>A0A937JSG0_9ACTN</name>